<evidence type="ECO:0000256" key="2">
    <source>
        <dbReference type="ARBA" id="ARBA00022475"/>
    </source>
</evidence>
<keyword evidence="4 7" id="KW-0812">Transmembrane</keyword>
<dbReference type="InterPro" id="IPR001640">
    <property type="entry name" value="Lgt"/>
</dbReference>
<accession>A0A9D9NA95</accession>
<feature type="compositionally biased region" description="Basic and acidic residues" evidence="8">
    <location>
        <begin position="274"/>
        <end position="286"/>
    </location>
</feature>
<feature type="transmembrane region" description="Helical" evidence="7">
    <location>
        <begin position="181"/>
        <end position="198"/>
    </location>
</feature>
<comment type="subcellular location">
    <subcellularLocation>
        <location evidence="7">Cell membrane</location>
        <topology evidence="7">Multi-pass membrane protein</topology>
    </subcellularLocation>
</comment>
<feature type="transmembrane region" description="Helical" evidence="7">
    <location>
        <begin position="243"/>
        <end position="263"/>
    </location>
</feature>
<dbReference type="PANTHER" id="PTHR30589">
    <property type="entry name" value="PROLIPOPROTEIN DIACYLGLYCERYL TRANSFERASE"/>
    <property type="match status" value="1"/>
</dbReference>
<organism evidence="9 10">
    <name type="scientific">Candidatus Merdivivens pullistercoris</name>
    <dbReference type="NCBI Taxonomy" id="2840873"/>
    <lineage>
        <taxon>Bacteria</taxon>
        <taxon>Pseudomonadati</taxon>
        <taxon>Bacteroidota</taxon>
        <taxon>Bacteroidia</taxon>
        <taxon>Bacteroidales</taxon>
        <taxon>Muribaculaceae</taxon>
        <taxon>Muribaculaceae incertae sedis</taxon>
        <taxon>Candidatus Merdivivens</taxon>
    </lineage>
</organism>
<dbReference type="GO" id="GO:0042158">
    <property type="term" value="P:lipoprotein biosynthetic process"/>
    <property type="evidence" value="ECO:0007669"/>
    <property type="project" value="UniProtKB-UniRule"/>
</dbReference>
<keyword evidence="5 7" id="KW-1133">Transmembrane helix</keyword>
<comment type="caution">
    <text evidence="9">The sequence shown here is derived from an EMBL/GenBank/DDBJ whole genome shotgun (WGS) entry which is preliminary data.</text>
</comment>
<dbReference type="GO" id="GO:0008961">
    <property type="term" value="F:phosphatidylglycerol-prolipoprotein diacylglyceryl transferase activity"/>
    <property type="evidence" value="ECO:0007669"/>
    <property type="project" value="UniProtKB-UniRule"/>
</dbReference>
<dbReference type="EC" id="2.5.1.145" evidence="7"/>
<evidence type="ECO:0000256" key="4">
    <source>
        <dbReference type="ARBA" id="ARBA00022692"/>
    </source>
</evidence>
<evidence type="ECO:0000256" key="5">
    <source>
        <dbReference type="ARBA" id="ARBA00022989"/>
    </source>
</evidence>
<dbReference type="HAMAP" id="MF_01147">
    <property type="entry name" value="Lgt"/>
    <property type="match status" value="1"/>
</dbReference>
<dbReference type="AlphaFoldDB" id="A0A9D9NA95"/>
<dbReference type="EMBL" id="JADIME010000081">
    <property type="protein sequence ID" value="MBO8465874.1"/>
    <property type="molecule type" value="Genomic_DNA"/>
</dbReference>
<evidence type="ECO:0000313" key="9">
    <source>
        <dbReference type="EMBL" id="MBO8465874.1"/>
    </source>
</evidence>
<dbReference type="GO" id="GO:0005886">
    <property type="term" value="C:plasma membrane"/>
    <property type="evidence" value="ECO:0007669"/>
    <property type="project" value="UniProtKB-SubCell"/>
</dbReference>
<evidence type="ECO:0000256" key="7">
    <source>
        <dbReference type="HAMAP-Rule" id="MF_01147"/>
    </source>
</evidence>
<keyword evidence="3 7" id="KW-0808">Transferase</keyword>
<evidence type="ECO:0000256" key="3">
    <source>
        <dbReference type="ARBA" id="ARBA00022679"/>
    </source>
</evidence>
<feature type="binding site" evidence="7">
    <location>
        <position position="145"/>
    </location>
    <ligand>
        <name>a 1,2-diacyl-sn-glycero-3-phospho-(1'-sn-glycerol)</name>
        <dbReference type="ChEBI" id="CHEBI:64716"/>
    </ligand>
</feature>
<comment type="catalytic activity">
    <reaction evidence="7">
        <text>L-cysteinyl-[prolipoprotein] + a 1,2-diacyl-sn-glycero-3-phospho-(1'-sn-glycerol) = an S-1,2-diacyl-sn-glyceryl-L-cysteinyl-[prolipoprotein] + sn-glycerol 1-phosphate + H(+)</text>
        <dbReference type="Rhea" id="RHEA:56712"/>
        <dbReference type="Rhea" id="RHEA-COMP:14679"/>
        <dbReference type="Rhea" id="RHEA-COMP:14680"/>
        <dbReference type="ChEBI" id="CHEBI:15378"/>
        <dbReference type="ChEBI" id="CHEBI:29950"/>
        <dbReference type="ChEBI" id="CHEBI:57685"/>
        <dbReference type="ChEBI" id="CHEBI:64716"/>
        <dbReference type="ChEBI" id="CHEBI:140658"/>
        <dbReference type="EC" id="2.5.1.145"/>
    </reaction>
</comment>
<name>A0A9D9NA95_9BACT</name>
<reference evidence="9" key="1">
    <citation type="submission" date="2020-10" db="EMBL/GenBank/DDBJ databases">
        <authorList>
            <person name="Gilroy R."/>
        </authorList>
    </citation>
    <scope>NUCLEOTIDE SEQUENCE</scope>
    <source>
        <strain evidence="9">10037</strain>
    </source>
</reference>
<dbReference type="Pfam" id="PF01790">
    <property type="entry name" value="LGT"/>
    <property type="match status" value="1"/>
</dbReference>
<reference evidence="9" key="2">
    <citation type="journal article" date="2021" name="PeerJ">
        <title>Extensive microbial diversity within the chicken gut microbiome revealed by metagenomics and culture.</title>
        <authorList>
            <person name="Gilroy R."/>
            <person name="Ravi A."/>
            <person name="Getino M."/>
            <person name="Pursley I."/>
            <person name="Horton D.L."/>
            <person name="Alikhan N.F."/>
            <person name="Baker D."/>
            <person name="Gharbi K."/>
            <person name="Hall N."/>
            <person name="Watson M."/>
            <person name="Adriaenssens E.M."/>
            <person name="Foster-Nyarko E."/>
            <person name="Jarju S."/>
            <person name="Secka A."/>
            <person name="Antonio M."/>
            <person name="Oren A."/>
            <person name="Chaudhuri R.R."/>
            <person name="La Ragione R."/>
            <person name="Hildebrand F."/>
            <person name="Pallen M.J."/>
        </authorList>
    </citation>
    <scope>NUCLEOTIDE SEQUENCE</scope>
    <source>
        <strain evidence="9">10037</strain>
    </source>
</reference>
<sequence length="293" mass="33914">MFDFLAINWNVSPEIFHIGSFAIRWYSLLWLVGFVLGWYIFKWYFKREGLPSSLLDPLLITMIVASIIGARLGHCLFYDRAYYFAHPWEILMIWKGGLASHGGAIAIILALWWFAHKYGRKNGFDTLWILDRMCIVVCFVGALIRIGNLMNSEIYGDETTLPWGFIFELRGETVPKHPTQIYEALAYAILGFVLMAMYKYRLQKLKRGTILGIFFIVLFGVRFLIEFIKEPQVDAEKDLLLNYGQQLSIPFIIIGIGLLIWSLKWGKPATLDKIEPPQKKHSEQTHYAHAVKK</sequence>
<comment type="function">
    <text evidence="7">Catalyzes the transfer of the diacylglyceryl group from phosphatidylglycerol to the sulfhydryl group of the N-terminal cysteine of a prolipoprotein, the first step in the formation of mature lipoproteins.</text>
</comment>
<dbReference type="NCBIfam" id="TIGR00544">
    <property type="entry name" value="lgt"/>
    <property type="match status" value="1"/>
</dbReference>
<evidence type="ECO:0000256" key="8">
    <source>
        <dbReference type="SAM" id="MobiDB-lite"/>
    </source>
</evidence>
<feature type="transmembrane region" description="Helical" evidence="7">
    <location>
        <begin position="127"/>
        <end position="146"/>
    </location>
</feature>
<proteinExistence type="inferred from homology"/>
<dbReference type="Proteomes" id="UP000823597">
    <property type="component" value="Unassembled WGS sequence"/>
</dbReference>
<evidence type="ECO:0000313" key="10">
    <source>
        <dbReference type="Proteomes" id="UP000823597"/>
    </source>
</evidence>
<feature type="transmembrane region" description="Helical" evidence="7">
    <location>
        <begin position="23"/>
        <end position="41"/>
    </location>
</feature>
<protein>
    <recommendedName>
        <fullName evidence="7">Phosphatidylglycerol--prolipoprotein diacylglyceryl transferase</fullName>
        <ecNumber evidence="7">2.5.1.145</ecNumber>
    </recommendedName>
</protein>
<comment type="pathway">
    <text evidence="7">Protein modification; lipoprotein biosynthesis (diacylglyceryl transfer).</text>
</comment>
<gene>
    <name evidence="7 9" type="primary">lgt</name>
    <name evidence="9" type="ORF">IAB93_07760</name>
</gene>
<keyword evidence="6 7" id="KW-0472">Membrane</keyword>
<keyword evidence="2 7" id="KW-1003">Cell membrane</keyword>
<feature type="region of interest" description="Disordered" evidence="8">
    <location>
        <begin position="274"/>
        <end position="293"/>
    </location>
</feature>
<evidence type="ECO:0000256" key="1">
    <source>
        <dbReference type="ARBA" id="ARBA00007150"/>
    </source>
</evidence>
<comment type="similarity">
    <text evidence="1 7">Belongs to the Lgt family.</text>
</comment>
<dbReference type="PANTHER" id="PTHR30589:SF0">
    <property type="entry name" value="PHOSPHATIDYLGLYCEROL--PROLIPOPROTEIN DIACYLGLYCERYL TRANSFERASE"/>
    <property type="match status" value="1"/>
</dbReference>
<evidence type="ECO:0000256" key="6">
    <source>
        <dbReference type="ARBA" id="ARBA00023136"/>
    </source>
</evidence>
<feature type="transmembrane region" description="Helical" evidence="7">
    <location>
        <begin position="210"/>
        <end position="228"/>
    </location>
</feature>
<feature type="transmembrane region" description="Helical" evidence="7">
    <location>
        <begin position="92"/>
        <end position="115"/>
    </location>
</feature>
<feature type="transmembrane region" description="Helical" evidence="7">
    <location>
        <begin position="53"/>
        <end position="72"/>
    </location>
</feature>